<dbReference type="InterPro" id="IPR036388">
    <property type="entry name" value="WH-like_DNA-bd_sf"/>
</dbReference>
<proteinExistence type="predicted"/>
<dbReference type="Pfam" id="PF13338">
    <property type="entry name" value="AbiEi_4"/>
    <property type="match status" value="1"/>
</dbReference>
<name>X1IZ68_9ZZZZ</name>
<feature type="non-terminal residue" evidence="2">
    <location>
        <position position="1"/>
    </location>
</feature>
<dbReference type="InterPro" id="IPR036390">
    <property type="entry name" value="WH_DNA-bd_sf"/>
</dbReference>
<dbReference type="SUPFAM" id="SSF46785">
    <property type="entry name" value="Winged helix' DNA-binding domain"/>
    <property type="match status" value="1"/>
</dbReference>
<evidence type="ECO:0000313" key="2">
    <source>
        <dbReference type="EMBL" id="GAH62848.1"/>
    </source>
</evidence>
<gene>
    <name evidence="2" type="ORF">S03H2_48183</name>
</gene>
<sequence>ALKLMYLSAVEEICMKQPIGFATPTEVEAVMGLKPRMAKQMMSRLLDMGLLERPYRGCYRLAAEGKKIMKEAEG</sequence>
<dbReference type="InterPro" id="IPR025159">
    <property type="entry name" value="AbiEi_N"/>
</dbReference>
<dbReference type="EMBL" id="BARU01030353">
    <property type="protein sequence ID" value="GAH62848.1"/>
    <property type="molecule type" value="Genomic_DNA"/>
</dbReference>
<protein>
    <recommendedName>
        <fullName evidence="1">AbiEi antitoxin N-terminal domain-containing protein</fullName>
    </recommendedName>
</protein>
<organism evidence="2">
    <name type="scientific">marine sediment metagenome</name>
    <dbReference type="NCBI Taxonomy" id="412755"/>
    <lineage>
        <taxon>unclassified sequences</taxon>
        <taxon>metagenomes</taxon>
        <taxon>ecological metagenomes</taxon>
    </lineage>
</organism>
<dbReference type="Gene3D" id="1.10.10.10">
    <property type="entry name" value="Winged helix-like DNA-binding domain superfamily/Winged helix DNA-binding domain"/>
    <property type="match status" value="1"/>
</dbReference>
<reference evidence="2" key="1">
    <citation type="journal article" date="2014" name="Front. Microbiol.">
        <title>High frequency of phylogenetically diverse reductive dehalogenase-homologous genes in deep subseafloor sedimentary metagenomes.</title>
        <authorList>
            <person name="Kawai M."/>
            <person name="Futagami T."/>
            <person name="Toyoda A."/>
            <person name="Takaki Y."/>
            <person name="Nishi S."/>
            <person name="Hori S."/>
            <person name="Arai W."/>
            <person name="Tsubouchi T."/>
            <person name="Morono Y."/>
            <person name="Uchiyama I."/>
            <person name="Ito T."/>
            <person name="Fujiyama A."/>
            <person name="Inagaki F."/>
            <person name="Takami H."/>
        </authorList>
    </citation>
    <scope>NUCLEOTIDE SEQUENCE</scope>
    <source>
        <strain evidence="2">Expedition CK06-06</strain>
    </source>
</reference>
<comment type="caution">
    <text evidence="2">The sequence shown here is derived from an EMBL/GenBank/DDBJ whole genome shotgun (WGS) entry which is preliminary data.</text>
</comment>
<dbReference type="AlphaFoldDB" id="X1IZ68"/>
<feature type="domain" description="AbiEi antitoxin N-terminal" evidence="1">
    <location>
        <begin position="20"/>
        <end position="62"/>
    </location>
</feature>
<evidence type="ECO:0000259" key="1">
    <source>
        <dbReference type="Pfam" id="PF13338"/>
    </source>
</evidence>
<accession>X1IZ68</accession>